<dbReference type="EMBL" id="ATLV01026313">
    <property type="status" value="NOT_ANNOTATED_CDS"/>
    <property type="molecule type" value="Genomic_DNA"/>
</dbReference>
<reference evidence="2 4" key="1">
    <citation type="journal article" date="2014" name="BMC Genomics">
        <title>Genome sequence of Anopheles sinensis provides insight into genetics basis of mosquito competence for malaria parasites.</title>
        <authorList>
            <person name="Zhou D."/>
            <person name="Zhang D."/>
            <person name="Ding G."/>
            <person name="Shi L."/>
            <person name="Hou Q."/>
            <person name="Ye Y."/>
            <person name="Xu Y."/>
            <person name="Zhou H."/>
            <person name="Xiong C."/>
            <person name="Li S."/>
            <person name="Yu J."/>
            <person name="Hong S."/>
            <person name="Yu X."/>
            <person name="Zou P."/>
            <person name="Chen C."/>
            <person name="Chang X."/>
            <person name="Wang W."/>
            <person name="Lv Y."/>
            <person name="Sun Y."/>
            <person name="Ma L."/>
            <person name="Shen B."/>
            <person name="Zhu C."/>
        </authorList>
    </citation>
    <scope>NUCLEOTIDE SEQUENCE [LARGE SCALE GENOMIC DNA]</scope>
</reference>
<evidence type="ECO:0000256" key="1">
    <source>
        <dbReference type="SAM" id="MobiDB-lite"/>
    </source>
</evidence>
<gene>
    <name evidence="2" type="ORF">ZHAS_00021312</name>
</gene>
<feature type="compositionally biased region" description="Basic and acidic residues" evidence="1">
    <location>
        <begin position="1"/>
        <end position="12"/>
    </location>
</feature>
<dbReference type="EMBL" id="KE525409">
    <property type="protein sequence ID" value="KFB53017.1"/>
    <property type="molecule type" value="Genomic_DNA"/>
</dbReference>
<dbReference type="AlphaFoldDB" id="A0A084WS23"/>
<accession>A0A084WS23</accession>
<organism evidence="2">
    <name type="scientific">Anopheles sinensis</name>
    <name type="common">Mosquito</name>
    <dbReference type="NCBI Taxonomy" id="74873"/>
    <lineage>
        <taxon>Eukaryota</taxon>
        <taxon>Metazoa</taxon>
        <taxon>Ecdysozoa</taxon>
        <taxon>Arthropoda</taxon>
        <taxon>Hexapoda</taxon>
        <taxon>Insecta</taxon>
        <taxon>Pterygota</taxon>
        <taxon>Neoptera</taxon>
        <taxon>Endopterygota</taxon>
        <taxon>Diptera</taxon>
        <taxon>Nematocera</taxon>
        <taxon>Culicoidea</taxon>
        <taxon>Culicidae</taxon>
        <taxon>Anophelinae</taxon>
        <taxon>Anopheles</taxon>
    </lineage>
</organism>
<keyword evidence="2" id="KW-0808">Transferase</keyword>
<dbReference type="EnsemblMetazoa" id="ASIC021312-RA">
    <property type="protein sequence ID" value="ASIC021312-PA"/>
    <property type="gene ID" value="ASIC021312"/>
</dbReference>
<keyword evidence="4" id="KW-1185">Reference proteome</keyword>
<dbReference type="VEuPathDB" id="VectorBase:ASIC021312"/>
<sequence length="69" mass="7498">MFTLSSEKKNIDQHIIPPQANDLQSAGGNKMFIKTQPLGPLTIDLPGELWCSIFLVTDVMNLMGQPAAA</sequence>
<evidence type="ECO:0000313" key="4">
    <source>
        <dbReference type="Proteomes" id="UP000030765"/>
    </source>
</evidence>
<proteinExistence type="predicted"/>
<dbReference type="GO" id="GO:0016740">
    <property type="term" value="F:transferase activity"/>
    <property type="evidence" value="ECO:0007669"/>
    <property type="project" value="UniProtKB-KW"/>
</dbReference>
<dbReference type="Proteomes" id="UP000030765">
    <property type="component" value="Unassembled WGS sequence"/>
</dbReference>
<name>A0A084WS23_ANOSI</name>
<reference evidence="3" key="2">
    <citation type="submission" date="2020-05" db="UniProtKB">
        <authorList>
            <consortium name="EnsemblMetazoa"/>
        </authorList>
    </citation>
    <scope>IDENTIFICATION</scope>
</reference>
<protein>
    <submittedName>
        <fullName evidence="2 3">Aminoglycoside 3'-phosphotransferase</fullName>
    </submittedName>
</protein>
<evidence type="ECO:0000313" key="2">
    <source>
        <dbReference type="EMBL" id="KFB53017.1"/>
    </source>
</evidence>
<evidence type="ECO:0000313" key="3">
    <source>
        <dbReference type="EnsemblMetazoa" id="ASIC021312-PA"/>
    </source>
</evidence>
<feature type="region of interest" description="Disordered" evidence="1">
    <location>
        <begin position="1"/>
        <end position="20"/>
    </location>
</feature>